<dbReference type="InterPro" id="IPR040982">
    <property type="entry name" value="DNA_pol3_finger"/>
</dbReference>
<dbReference type="InterPro" id="IPR041931">
    <property type="entry name" value="DNA_pol3_alpha_thumb_dom"/>
</dbReference>
<keyword evidence="6" id="KW-0235">DNA replication</keyword>
<evidence type="ECO:0000256" key="5">
    <source>
        <dbReference type="ARBA" id="ARBA00022695"/>
    </source>
</evidence>
<dbReference type="GO" id="GO:0008408">
    <property type="term" value="F:3'-5' exonuclease activity"/>
    <property type="evidence" value="ECO:0007669"/>
    <property type="project" value="InterPro"/>
</dbReference>
<dbReference type="Gene3D" id="3.20.20.140">
    <property type="entry name" value="Metal-dependent hydrolases"/>
    <property type="match status" value="1"/>
</dbReference>
<dbReference type="SMART" id="SM00481">
    <property type="entry name" value="POLIIIAc"/>
    <property type="match status" value="1"/>
</dbReference>
<evidence type="ECO:0000256" key="3">
    <source>
        <dbReference type="ARBA" id="ARBA00019114"/>
    </source>
</evidence>
<keyword evidence="7" id="KW-0239">DNA-directed DNA polymerase</keyword>
<dbReference type="InterPro" id="IPR004805">
    <property type="entry name" value="DnaE2/DnaE/PolC"/>
</dbReference>
<comment type="caution">
    <text evidence="11">The sequence shown here is derived from an EMBL/GenBank/DDBJ whole genome shotgun (WGS) entry which is preliminary data.</text>
</comment>
<dbReference type="NCBIfam" id="TIGR00594">
    <property type="entry name" value="polc"/>
    <property type="match status" value="1"/>
</dbReference>
<evidence type="ECO:0000256" key="6">
    <source>
        <dbReference type="ARBA" id="ARBA00022705"/>
    </source>
</evidence>
<dbReference type="InterPro" id="IPR003141">
    <property type="entry name" value="Pol/His_phosphatase_N"/>
</dbReference>
<dbReference type="InterPro" id="IPR012340">
    <property type="entry name" value="NA-bd_OB-fold"/>
</dbReference>
<feature type="domain" description="Polymerase/histidinol phosphatase N-terminal" evidence="10">
    <location>
        <begin position="5"/>
        <end position="72"/>
    </location>
</feature>
<dbReference type="Gene3D" id="2.40.50.140">
    <property type="entry name" value="Nucleic acid-binding proteins"/>
    <property type="match status" value="1"/>
</dbReference>
<dbReference type="InterPro" id="IPR011708">
    <property type="entry name" value="DNA_pol3_alpha_NTPase_dom"/>
</dbReference>
<dbReference type="Proteomes" id="UP000885779">
    <property type="component" value="Unassembled WGS sequence"/>
</dbReference>
<evidence type="ECO:0000256" key="7">
    <source>
        <dbReference type="ARBA" id="ARBA00022932"/>
    </source>
</evidence>
<dbReference type="InterPro" id="IPR004365">
    <property type="entry name" value="NA-bd_OB_tRNA"/>
</dbReference>
<dbReference type="EMBL" id="DRQG01000036">
    <property type="protein sequence ID" value="HGY54953.1"/>
    <property type="molecule type" value="Genomic_DNA"/>
</dbReference>
<dbReference type="Pfam" id="PF07733">
    <property type="entry name" value="DNA_pol3_alpha"/>
    <property type="match status" value="1"/>
</dbReference>
<protein>
    <recommendedName>
        <fullName evidence="3">DNA polymerase III subunit alpha</fullName>
        <ecNumber evidence="2">2.7.7.7</ecNumber>
    </recommendedName>
</protein>
<dbReference type="GO" id="GO:0003676">
    <property type="term" value="F:nucleic acid binding"/>
    <property type="evidence" value="ECO:0007669"/>
    <property type="project" value="InterPro"/>
</dbReference>
<evidence type="ECO:0000313" key="11">
    <source>
        <dbReference type="EMBL" id="HGY54953.1"/>
    </source>
</evidence>
<dbReference type="GO" id="GO:0006260">
    <property type="term" value="P:DNA replication"/>
    <property type="evidence" value="ECO:0007669"/>
    <property type="project" value="UniProtKB-KW"/>
</dbReference>
<dbReference type="Pfam" id="PF17657">
    <property type="entry name" value="DNA_pol3_finger"/>
    <property type="match status" value="1"/>
</dbReference>
<dbReference type="Pfam" id="PF14579">
    <property type="entry name" value="HHH_6"/>
    <property type="match status" value="1"/>
</dbReference>
<dbReference type="CDD" id="cd04485">
    <property type="entry name" value="DnaE_OBF"/>
    <property type="match status" value="1"/>
</dbReference>
<dbReference type="InterPro" id="IPR029460">
    <property type="entry name" value="DNAPol_HHH"/>
</dbReference>
<dbReference type="SUPFAM" id="SSF89550">
    <property type="entry name" value="PHP domain-like"/>
    <property type="match status" value="1"/>
</dbReference>
<dbReference type="InterPro" id="IPR004013">
    <property type="entry name" value="PHP_dom"/>
</dbReference>
<evidence type="ECO:0000256" key="4">
    <source>
        <dbReference type="ARBA" id="ARBA00022679"/>
    </source>
</evidence>
<dbReference type="Pfam" id="PF01336">
    <property type="entry name" value="tRNA_anti-codon"/>
    <property type="match status" value="1"/>
</dbReference>
<comment type="catalytic activity">
    <reaction evidence="8">
        <text>DNA(n) + a 2'-deoxyribonucleoside 5'-triphosphate = DNA(n+1) + diphosphate</text>
        <dbReference type="Rhea" id="RHEA:22508"/>
        <dbReference type="Rhea" id="RHEA-COMP:17339"/>
        <dbReference type="Rhea" id="RHEA-COMP:17340"/>
        <dbReference type="ChEBI" id="CHEBI:33019"/>
        <dbReference type="ChEBI" id="CHEBI:61560"/>
        <dbReference type="ChEBI" id="CHEBI:173112"/>
        <dbReference type="EC" id="2.7.7.7"/>
    </reaction>
</comment>
<dbReference type="Gene3D" id="1.10.150.870">
    <property type="match status" value="1"/>
</dbReference>
<evidence type="ECO:0000256" key="2">
    <source>
        <dbReference type="ARBA" id="ARBA00012417"/>
    </source>
</evidence>
<proteinExistence type="predicted"/>
<dbReference type="Gene3D" id="1.10.10.1600">
    <property type="entry name" value="Bacterial DNA polymerase III alpha subunit, thumb domain"/>
    <property type="match status" value="1"/>
</dbReference>
<dbReference type="GO" id="GO:0003887">
    <property type="term" value="F:DNA-directed DNA polymerase activity"/>
    <property type="evidence" value="ECO:0007669"/>
    <property type="project" value="UniProtKB-KW"/>
</dbReference>
<evidence type="ECO:0000256" key="9">
    <source>
        <dbReference type="SAM" id="MobiDB-lite"/>
    </source>
</evidence>
<gene>
    <name evidence="11" type="ORF">ENK44_04585</name>
</gene>
<dbReference type="PANTHER" id="PTHR32294">
    <property type="entry name" value="DNA POLYMERASE III SUBUNIT ALPHA"/>
    <property type="match status" value="1"/>
</dbReference>
<dbReference type="AlphaFoldDB" id="A0A7V4TZ91"/>
<keyword evidence="5" id="KW-0548">Nucleotidyltransferase</keyword>
<dbReference type="GO" id="GO:0005737">
    <property type="term" value="C:cytoplasm"/>
    <property type="evidence" value="ECO:0007669"/>
    <property type="project" value="UniProtKB-SubCell"/>
</dbReference>
<evidence type="ECO:0000256" key="1">
    <source>
        <dbReference type="ARBA" id="ARBA00004496"/>
    </source>
</evidence>
<keyword evidence="4" id="KW-0808">Transferase</keyword>
<evidence type="ECO:0000256" key="8">
    <source>
        <dbReference type="ARBA" id="ARBA00049244"/>
    </source>
</evidence>
<name>A0A7V4TZ91_CALAY</name>
<sequence length="1076" mass="122585">MKDFVHLHTHSYYSLLDGIPSPEELVLAAKKAGMKALALTDHNALYGAVEFYDKALECGIQPIIGAELTLNDGFNLLLLVKNDAGYRNLSHLITTGRLRGGHNKFVLYAKDFPGHTQGLIALSGGHKGKIYHLLKKRQSGEALREARRWQDMFGADFYLEMQRFDEQDMLINLRLRDLAAENSIPVAATNDVHFISPKEASLRKLMHAIAQKTVLEQVHTAGSPEQYLKNRRQMGELFSFLPQALDNTVRIARACTFAFRLGRPVFPTLPLPEGETGFSWLWKQCFSGAVKRYKPLTAEVTRRLEYELKIIHQLGFAEYFLIVKQIVDYCHERHIPCVGRGSAADSLVSYVLEITQVDPIRHKLYFERFLNPERSDPPDIDLDICWKNRDRVIDFVYQTFGRERTAMICTFNTFQDRSAIRDIARAYGLPEDEIGKITKYLPHHTRQSIEETINTLPELKELRYNASLYENILDQARRIADFPRHLSIHSGGIIIAPGRLSDYTPLEMAGKNIVIAQYDMYSIEKLGLVKMDLLGVRSLSIITDCLRAVKARHKNAAFRRDQDEERSEPASPERNQPLFNFLHKKETAISPLDLRSIPEDDPQVTAFIRSGRTMGCFQLESPAMRGLLQKMQIDNVDDVITAVALIRPGASGSGMKEIYIKRRAGLEKTTYIHPSLKPALEDTYGVIIYQEQVLQVAHFVAGLSLAQADTLRRAMTKARLKKEFMRIREAFLNGARKRGLNPQQAETVWSFLAQFVGYGFNKAHSATYGTIAYQTAYLKYYFPLDYMCAVLNNQGGFYGRMAYIEEARRMGITLLPPDIQRSQREFTCEGEAIRVGLQPVFELSERTIKAILQERARRPFSDLFDFIRRTRAGEKEVRHLIKAGALASLDDNAPRLLLLNDLFFKNNKKAETVRFIAGQTKLPPFNTYQKILNELEMLDFAVTAHPLSLFEERIPWENCVRSIDLARYANKRVLFCGWLVTSRRVAAASGGYMKFITLEDHFGLCEAVLFPALYNRYGHLLRSHGPYLVQGRVQSRLPGEANLIVDKLELVKLEKQEIEALLQRKEQDAGAVVSGY</sequence>
<dbReference type="Pfam" id="PF02811">
    <property type="entry name" value="PHP"/>
    <property type="match status" value="1"/>
</dbReference>
<dbReference type="EC" id="2.7.7.7" evidence="2"/>
<dbReference type="InterPro" id="IPR016195">
    <property type="entry name" value="Pol/histidinol_Pase-like"/>
</dbReference>
<organism evidence="11">
    <name type="scientific">Caldithrix abyssi</name>
    <dbReference type="NCBI Taxonomy" id="187145"/>
    <lineage>
        <taxon>Bacteria</taxon>
        <taxon>Pseudomonadati</taxon>
        <taxon>Calditrichota</taxon>
        <taxon>Calditrichia</taxon>
        <taxon>Calditrichales</taxon>
        <taxon>Calditrichaceae</taxon>
        <taxon>Caldithrix</taxon>
    </lineage>
</organism>
<reference evidence="11" key="1">
    <citation type="journal article" date="2020" name="mSystems">
        <title>Genome- and Community-Level Interaction Insights into Carbon Utilization and Element Cycling Functions of Hydrothermarchaeota in Hydrothermal Sediment.</title>
        <authorList>
            <person name="Zhou Z."/>
            <person name="Liu Y."/>
            <person name="Xu W."/>
            <person name="Pan J."/>
            <person name="Luo Z.H."/>
            <person name="Li M."/>
        </authorList>
    </citation>
    <scope>NUCLEOTIDE SEQUENCE [LARGE SCALE GENOMIC DNA]</scope>
    <source>
        <strain evidence="11">HyVt-577</strain>
    </source>
</reference>
<comment type="subcellular location">
    <subcellularLocation>
        <location evidence="1">Cytoplasm</location>
    </subcellularLocation>
</comment>
<feature type="region of interest" description="Disordered" evidence="9">
    <location>
        <begin position="557"/>
        <end position="577"/>
    </location>
</feature>
<accession>A0A7V4TZ91</accession>
<evidence type="ECO:0000259" key="10">
    <source>
        <dbReference type="SMART" id="SM00481"/>
    </source>
</evidence>